<evidence type="ECO:0000313" key="3">
    <source>
        <dbReference type="Proteomes" id="UP000624041"/>
    </source>
</evidence>
<dbReference type="InterPro" id="IPR001387">
    <property type="entry name" value="Cro/C1-type_HTH"/>
</dbReference>
<dbReference type="EMBL" id="BMOS01000031">
    <property type="protein sequence ID" value="GGN64592.1"/>
    <property type="molecule type" value="Genomic_DNA"/>
</dbReference>
<reference evidence="2" key="2">
    <citation type="submission" date="2020-09" db="EMBL/GenBank/DDBJ databases">
        <authorList>
            <person name="Sun Q."/>
            <person name="Ohkuma M."/>
        </authorList>
    </citation>
    <scope>NUCLEOTIDE SEQUENCE</scope>
    <source>
        <strain evidence="2">JCM 17251</strain>
    </source>
</reference>
<dbReference type="InterPro" id="IPR010982">
    <property type="entry name" value="Lambda_DNA-bd_dom_sf"/>
</dbReference>
<reference evidence="2" key="1">
    <citation type="journal article" date="2014" name="Int. J. Syst. Evol. Microbiol.">
        <title>Complete genome sequence of Corynebacterium casei LMG S-19264T (=DSM 44701T), isolated from a smear-ripened cheese.</title>
        <authorList>
            <consortium name="US DOE Joint Genome Institute (JGI-PGF)"/>
            <person name="Walter F."/>
            <person name="Albersmeier A."/>
            <person name="Kalinowski J."/>
            <person name="Ruckert C."/>
        </authorList>
    </citation>
    <scope>NUCLEOTIDE SEQUENCE</scope>
    <source>
        <strain evidence="2">JCM 17251</strain>
    </source>
</reference>
<dbReference type="PROSITE" id="PS50943">
    <property type="entry name" value="HTH_CROC1"/>
    <property type="match status" value="1"/>
</dbReference>
<name>A0A917Y4B5_9BACI</name>
<organism evidence="2 3">
    <name type="scientific">Oceanobacillus indicireducens</name>
    <dbReference type="NCBI Taxonomy" id="1004261"/>
    <lineage>
        <taxon>Bacteria</taxon>
        <taxon>Bacillati</taxon>
        <taxon>Bacillota</taxon>
        <taxon>Bacilli</taxon>
        <taxon>Bacillales</taxon>
        <taxon>Bacillaceae</taxon>
        <taxon>Oceanobacillus</taxon>
    </lineage>
</organism>
<dbReference type="SUPFAM" id="SSF47413">
    <property type="entry name" value="lambda repressor-like DNA-binding domains"/>
    <property type="match status" value="1"/>
</dbReference>
<evidence type="ECO:0000259" key="1">
    <source>
        <dbReference type="PROSITE" id="PS50943"/>
    </source>
</evidence>
<evidence type="ECO:0000313" key="2">
    <source>
        <dbReference type="EMBL" id="GGN64592.1"/>
    </source>
</evidence>
<dbReference type="GO" id="GO:0003677">
    <property type="term" value="F:DNA binding"/>
    <property type="evidence" value="ECO:0007669"/>
    <property type="project" value="InterPro"/>
</dbReference>
<dbReference type="AlphaFoldDB" id="A0A917Y4B5"/>
<protein>
    <recommendedName>
        <fullName evidence="1">HTH cro/C1-type domain-containing protein</fullName>
    </recommendedName>
</protein>
<comment type="caution">
    <text evidence="2">The sequence shown here is derived from an EMBL/GenBank/DDBJ whole genome shotgun (WGS) entry which is preliminary data.</text>
</comment>
<dbReference type="Gene3D" id="1.10.260.40">
    <property type="entry name" value="lambda repressor-like DNA-binding domains"/>
    <property type="match status" value="1"/>
</dbReference>
<keyword evidence="3" id="KW-1185">Reference proteome</keyword>
<feature type="domain" description="HTH cro/C1-type" evidence="1">
    <location>
        <begin position="17"/>
        <end position="72"/>
    </location>
</feature>
<gene>
    <name evidence="2" type="ORF">GCM10007971_32630</name>
</gene>
<proteinExistence type="predicted"/>
<accession>A0A917Y4B5</accession>
<dbReference type="SMART" id="SM00530">
    <property type="entry name" value="HTH_XRE"/>
    <property type="match status" value="1"/>
</dbReference>
<dbReference type="Pfam" id="PF01381">
    <property type="entry name" value="HTH_3"/>
    <property type="match status" value="1"/>
</dbReference>
<dbReference type="CDD" id="cd00093">
    <property type="entry name" value="HTH_XRE"/>
    <property type="match status" value="1"/>
</dbReference>
<dbReference type="Proteomes" id="UP000624041">
    <property type="component" value="Unassembled WGS sequence"/>
</dbReference>
<sequence length="153" mass="17841">MITMSEKKNDNKFGEFIKAYRTKEKDMNLREFAKLTGISYSHLSKIERGEHVPSKTTISMFADALGLEKDKLLLLAGYVSENYSFELDNFLPRVNEEDENEDIKRKAAIIEKIIKEFPDANLMFNDLASFTADDMQDVYDYIKFKKSQKDKEE</sequence>